<dbReference type="GO" id="GO:0006397">
    <property type="term" value="P:mRNA processing"/>
    <property type="evidence" value="ECO:0007669"/>
    <property type="project" value="UniProtKB-UniRule"/>
</dbReference>
<keyword evidence="4 9" id="KW-0507">mRNA processing</keyword>
<feature type="active site" evidence="9">
    <location>
        <position position="41"/>
    </location>
</feature>
<feature type="binding site" evidence="9">
    <location>
        <position position="37"/>
    </location>
    <ligand>
        <name>Mg(2+)</name>
        <dbReference type="ChEBI" id="CHEBI:18420"/>
    </ligand>
</feature>
<dbReference type="PANTHER" id="PTHR11207">
    <property type="entry name" value="RIBONUCLEASE III"/>
    <property type="match status" value="1"/>
</dbReference>
<evidence type="ECO:0000256" key="7">
    <source>
        <dbReference type="ARBA" id="ARBA00022801"/>
    </source>
</evidence>
<dbReference type="SMART" id="SM00358">
    <property type="entry name" value="DSRM"/>
    <property type="match status" value="1"/>
</dbReference>
<dbReference type="FunFam" id="1.10.1520.10:FF:000001">
    <property type="entry name" value="Ribonuclease 3"/>
    <property type="match status" value="1"/>
</dbReference>
<dbReference type="GO" id="GO:0004525">
    <property type="term" value="F:ribonuclease III activity"/>
    <property type="evidence" value="ECO:0007669"/>
    <property type="project" value="UniProtKB-UniRule"/>
</dbReference>
<dbReference type="GO" id="GO:0010468">
    <property type="term" value="P:regulation of gene expression"/>
    <property type="evidence" value="ECO:0007669"/>
    <property type="project" value="TreeGrafter"/>
</dbReference>
<dbReference type="HAMAP" id="MF_00104">
    <property type="entry name" value="RNase_III"/>
    <property type="match status" value="1"/>
</dbReference>
<dbReference type="GO" id="GO:0006364">
    <property type="term" value="P:rRNA processing"/>
    <property type="evidence" value="ECO:0007669"/>
    <property type="project" value="UniProtKB-UniRule"/>
</dbReference>
<dbReference type="GO" id="GO:0005737">
    <property type="term" value="C:cytoplasm"/>
    <property type="evidence" value="ECO:0007669"/>
    <property type="project" value="UniProtKB-SubCell"/>
</dbReference>
<dbReference type="CDD" id="cd10845">
    <property type="entry name" value="DSRM_RNAse_III_family"/>
    <property type="match status" value="1"/>
</dbReference>
<name>A0A0V7ZSD6_9CYAN</name>
<sequence length="222" mass="25091">MHQILKFKDRTLLLNALTHRSYLHEHPQSGEHNERLEFLGDALLNFLSGEYLYQRYPEKGEDELTRRRSALVDEQQLANFALEVGLNLKIRLGKGAKREGGSQNPKLLSSAFEALIAAYYLDKNCDIEAVRAVIEPLFNSVPERTFTLRSNVDAKNRFQEWVQKNITPSPPKYDTVPIGGSCHAPEFLAKVLVGNKVYGEGRGRNKRDAEKAAAENALARLK</sequence>
<dbReference type="GO" id="GO:0046872">
    <property type="term" value="F:metal ion binding"/>
    <property type="evidence" value="ECO:0007669"/>
    <property type="project" value="UniProtKB-KW"/>
</dbReference>
<evidence type="ECO:0000256" key="4">
    <source>
        <dbReference type="ARBA" id="ARBA00022664"/>
    </source>
</evidence>
<comment type="catalytic activity">
    <reaction evidence="1 9">
        <text>Endonucleolytic cleavage to 5'-phosphomonoester.</text>
        <dbReference type="EC" id="3.1.26.3"/>
    </reaction>
</comment>
<evidence type="ECO:0000256" key="5">
    <source>
        <dbReference type="ARBA" id="ARBA00022722"/>
    </source>
</evidence>
<dbReference type="PANTHER" id="PTHR11207:SF0">
    <property type="entry name" value="RIBONUCLEASE 3"/>
    <property type="match status" value="1"/>
</dbReference>
<accession>A0A0V7ZSD6</accession>
<dbReference type="InterPro" id="IPR036389">
    <property type="entry name" value="RNase_III_sf"/>
</dbReference>
<organism evidence="12 13">
    <name type="scientific">Mastigocoleus testarum BC008</name>
    <dbReference type="NCBI Taxonomy" id="371196"/>
    <lineage>
        <taxon>Bacteria</taxon>
        <taxon>Bacillati</taxon>
        <taxon>Cyanobacteriota</taxon>
        <taxon>Cyanophyceae</taxon>
        <taxon>Nostocales</taxon>
        <taxon>Hapalosiphonaceae</taxon>
        <taxon>Mastigocoleus</taxon>
    </lineage>
</organism>
<evidence type="ECO:0000313" key="13">
    <source>
        <dbReference type="Proteomes" id="UP000053372"/>
    </source>
</evidence>
<evidence type="ECO:0000256" key="9">
    <source>
        <dbReference type="HAMAP-Rule" id="MF_00104"/>
    </source>
</evidence>
<dbReference type="InterPro" id="IPR000999">
    <property type="entry name" value="RNase_III_dom"/>
</dbReference>
<evidence type="ECO:0000256" key="3">
    <source>
        <dbReference type="ARBA" id="ARBA00022552"/>
    </source>
</evidence>
<dbReference type="PROSITE" id="PS50137">
    <property type="entry name" value="DS_RBD"/>
    <property type="match status" value="1"/>
</dbReference>
<dbReference type="OrthoDB" id="9805026at2"/>
<keyword evidence="9" id="KW-0963">Cytoplasm</keyword>
<gene>
    <name evidence="9" type="primary">rnc</name>
    <name evidence="12" type="ORF">BC008_29220</name>
</gene>
<dbReference type="EMBL" id="LMTZ01000089">
    <property type="protein sequence ID" value="KST67313.1"/>
    <property type="molecule type" value="Genomic_DNA"/>
</dbReference>
<dbReference type="Gene3D" id="3.30.160.20">
    <property type="match status" value="1"/>
</dbReference>
<proteinExistence type="inferred from homology"/>
<dbReference type="Pfam" id="PF14622">
    <property type="entry name" value="Ribonucleas_3_3"/>
    <property type="match status" value="1"/>
</dbReference>
<evidence type="ECO:0000256" key="1">
    <source>
        <dbReference type="ARBA" id="ARBA00000109"/>
    </source>
</evidence>
<comment type="caution">
    <text evidence="12">The sequence shown here is derived from an EMBL/GenBank/DDBJ whole genome shotgun (WGS) entry which is preliminary data.</text>
</comment>
<keyword evidence="9" id="KW-0479">Metal-binding</keyword>
<evidence type="ECO:0000259" key="11">
    <source>
        <dbReference type="PROSITE" id="PS50142"/>
    </source>
</evidence>
<protein>
    <recommendedName>
        <fullName evidence="9">Ribonuclease 3</fullName>
        <ecNumber evidence="9">3.1.26.3</ecNumber>
    </recommendedName>
    <alternativeName>
        <fullName evidence="9">Ribonuclease III</fullName>
        <shortName evidence="9">RNase III</shortName>
    </alternativeName>
</protein>
<evidence type="ECO:0000256" key="8">
    <source>
        <dbReference type="ARBA" id="ARBA00022884"/>
    </source>
</evidence>
<dbReference type="RefSeq" id="WP_027840191.1">
    <property type="nucleotide sequence ID" value="NZ_LMTZ01000089.1"/>
</dbReference>
<dbReference type="GO" id="GO:0019843">
    <property type="term" value="F:rRNA binding"/>
    <property type="evidence" value="ECO:0007669"/>
    <property type="project" value="UniProtKB-KW"/>
</dbReference>
<reference evidence="12 13" key="1">
    <citation type="journal article" date="2015" name="Genome Announc.">
        <title>Draft Genome of the Euendolithic (true boring) Cyanobacterium Mastigocoleus testarum strain BC008.</title>
        <authorList>
            <person name="Guida B.S."/>
            <person name="Garcia-Pichel F."/>
        </authorList>
    </citation>
    <scope>NUCLEOTIDE SEQUENCE [LARGE SCALE GENOMIC DNA]</scope>
    <source>
        <strain evidence="12 13">BC008</strain>
    </source>
</reference>
<feature type="binding site" evidence="9">
    <location>
        <position position="113"/>
    </location>
    <ligand>
        <name>Mg(2+)</name>
        <dbReference type="ChEBI" id="CHEBI:18420"/>
    </ligand>
</feature>
<keyword evidence="3 9" id="KW-0698">rRNA processing</keyword>
<feature type="domain" description="RNase III" evidence="11">
    <location>
        <begin position="5"/>
        <end position="124"/>
    </location>
</feature>
<keyword evidence="5 9" id="KW-0540">Nuclease</keyword>
<dbReference type="PROSITE" id="PS00517">
    <property type="entry name" value="RNASE_3_1"/>
    <property type="match status" value="1"/>
</dbReference>
<keyword evidence="8 9" id="KW-0694">RNA-binding</keyword>
<comment type="cofactor">
    <cofactor evidence="9">
        <name>Mg(2+)</name>
        <dbReference type="ChEBI" id="CHEBI:18420"/>
    </cofactor>
</comment>
<feature type="active site" evidence="9">
    <location>
        <position position="113"/>
    </location>
</feature>
<keyword evidence="9" id="KW-0699">rRNA-binding</keyword>
<dbReference type="SMART" id="SM00535">
    <property type="entry name" value="RIBOc"/>
    <property type="match status" value="1"/>
</dbReference>
<dbReference type="InterPro" id="IPR014720">
    <property type="entry name" value="dsRBD_dom"/>
</dbReference>
<keyword evidence="6 9" id="KW-0255">Endonuclease</keyword>
<dbReference type="PROSITE" id="PS50142">
    <property type="entry name" value="RNASE_3_2"/>
    <property type="match status" value="1"/>
</dbReference>
<feature type="domain" description="DRBM" evidence="10">
    <location>
        <begin position="153"/>
        <end position="222"/>
    </location>
</feature>
<dbReference type="GO" id="GO:0003725">
    <property type="term" value="F:double-stranded RNA binding"/>
    <property type="evidence" value="ECO:0007669"/>
    <property type="project" value="TreeGrafter"/>
</dbReference>
<dbReference type="EC" id="3.1.26.3" evidence="9"/>
<keyword evidence="13" id="KW-1185">Reference proteome</keyword>
<dbReference type="InterPro" id="IPR011907">
    <property type="entry name" value="RNase_III"/>
</dbReference>
<comment type="subcellular location">
    <subcellularLocation>
        <location evidence="9">Cytoplasm</location>
    </subcellularLocation>
</comment>
<dbReference type="AlphaFoldDB" id="A0A0V7ZSD6"/>
<dbReference type="SUPFAM" id="SSF54768">
    <property type="entry name" value="dsRNA-binding domain-like"/>
    <property type="match status" value="1"/>
</dbReference>
<comment type="similarity">
    <text evidence="2">Belongs to the ribonuclease III family.</text>
</comment>
<evidence type="ECO:0000313" key="12">
    <source>
        <dbReference type="EMBL" id="KST67313.1"/>
    </source>
</evidence>
<dbReference type="NCBIfam" id="TIGR02191">
    <property type="entry name" value="RNaseIII"/>
    <property type="match status" value="1"/>
</dbReference>
<dbReference type="Pfam" id="PF00035">
    <property type="entry name" value="dsrm"/>
    <property type="match status" value="1"/>
</dbReference>
<comment type="function">
    <text evidence="9">Digests double-stranded RNA. Involved in the processing of primary rRNA transcript to yield the immediate precursors to the large and small rRNAs (23S and 16S). Processes some mRNAs, and tRNAs when they are encoded in the rRNA operon. Processes pre-crRNA and tracrRNA of type II CRISPR loci if present in the organism.</text>
</comment>
<dbReference type="Gene3D" id="1.10.1520.10">
    <property type="entry name" value="Ribonuclease III domain"/>
    <property type="match status" value="1"/>
</dbReference>
<dbReference type="Proteomes" id="UP000053372">
    <property type="component" value="Unassembled WGS sequence"/>
</dbReference>
<evidence type="ECO:0000256" key="6">
    <source>
        <dbReference type="ARBA" id="ARBA00022759"/>
    </source>
</evidence>
<dbReference type="CDD" id="cd00593">
    <property type="entry name" value="RIBOc"/>
    <property type="match status" value="1"/>
</dbReference>
<comment type="subunit">
    <text evidence="9">Homodimer.</text>
</comment>
<keyword evidence="9" id="KW-0819">tRNA processing</keyword>
<evidence type="ECO:0000256" key="2">
    <source>
        <dbReference type="ARBA" id="ARBA00010183"/>
    </source>
</evidence>
<feature type="binding site" evidence="9">
    <location>
        <position position="110"/>
    </location>
    <ligand>
        <name>Mg(2+)</name>
        <dbReference type="ChEBI" id="CHEBI:18420"/>
    </ligand>
</feature>
<keyword evidence="7 9" id="KW-0378">Hydrolase</keyword>
<keyword evidence="9" id="KW-0460">Magnesium</keyword>
<evidence type="ECO:0000259" key="10">
    <source>
        <dbReference type="PROSITE" id="PS50137"/>
    </source>
</evidence>
<dbReference type="SUPFAM" id="SSF69065">
    <property type="entry name" value="RNase III domain-like"/>
    <property type="match status" value="1"/>
</dbReference>
<dbReference type="GO" id="GO:0008033">
    <property type="term" value="P:tRNA processing"/>
    <property type="evidence" value="ECO:0007669"/>
    <property type="project" value="UniProtKB-KW"/>
</dbReference>